<name>A0ACC2RPS3_9FUNG</name>
<keyword evidence="2" id="KW-1185">Reference proteome</keyword>
<evidence type="ECO:0000313" key="2">
    <source>
        <dbReference type="Proteomes" id="UP001165960"/>
    </source>
</evidence>
<protein>
    <submittedName>
        <fullName evidence="1">Uncharacterized protein</fullName>
    </submittedName>
</protein>
<reference evidence="1" key="1">
    <citation type="submission" date="2022-04" db="EMBL/GenBank/DDBJ databases">
        <title>Genome of the entomopathogenic fungus Entomophthora muscae.</title>
        <authorList>
            <person name="Elya C."/>
            <person name="Lovett B.R."/>
            <person name="Lee E."/>
            <person name="Macias A.M."/>
            <person name="Hajek A.E."/>
            <person name="De Bivort B.L."/>
            <person name="Kasson M.T."/>
            <person name="De Fine Licht H.H."/>
            <person name="Stajich J.E."/>
        </authorList>
    </citation>
    <scope>NUCLEOTIDE SEQUENCE</scope>
    <source>
        <strain evidence="1">Berkeley</strain>
    </source>
</reference>
<gene>
    <name evidence="1" type="ORF">DSO57_1038121</name>
</gene>
<sequence>MTIRSAYIIFLVTSITSYSLFIFSVFTPNWVELTFSTVDKNLIKSYGLFFVCTSIARPTSTGASHLVESPAGKLFSIFKLHSSSLDYGENICLRFPEPRSPLCQNFVGLYEVWSVATSFSIFTLFAGAWLLYGLLEIVAGGSSHRSRGWVFLSIYVALYSIGKLFVLIIINSIATDLMVPTQPGNIPSFAMSLGTSFNLALISFLFDVINSFFLALTHRTLRPLFQAI</sequence>
<dbReference type="Proteomes" id="UP001165960">
    <property type="component" value="Unassembled WGS sequence"/>
</dbReference>
<dbReference type="EMBL" id="QTSX02006843">
    <property type="protein sequence ID" value="KAJ9052046.1"/>
    <property type="molecule type" value="Genomic_DNA"/>
</dbReference>
<proteinExistence type="predicted"/>
<accession>A0ACC2RPS3</accession>
<evidence type="ECO:0000313" key="1">
    <source>
        <dbReference type="EMBL" id="KAJ9052046.1"/>
    </source>
</evidence>
<organism evidence="1 2">
    <name type="scientific">Entomophthora muscae</name>
    <dbReference type="NCBI Taxonomy" id="34485"/>
    <lineage>
        <taxon>Eukaryota</taxon>
        <taxon>Fungi</taxon>
        <taxon>Fungi incertae sedis</taxon>
        <taxon>Zoopagomycota</taxon>
        <taxon>Entomophthoromycotina</taxon>
        <taxon>Entomophthoromycetes</taxon>
        <taxon>Entomophthorales</taxon>
        <taxon>Entomophthoraceae</taxon>
        <taxon>Entomophthora</taxon>
    </lineage>
</organism>
<comment type="caution">
    <text evidence="1">The sequence shown here is derived from an EMBL/GenBank/DDBJ whole genome shotgun (WGS) entry which is preliminary data.</text>
</comment>